<name>A0ABN8YMY1_RANTA</name>
<dbReference type="Proteomes" id="UP001176941">
    <property type="component" value="Chromosome 20"/>
</dbReference>
<organism evidence="1 2">
    <name type="scientific">Rangifer tarandus platyrhynchus</name>
    <name type="common">Svalbard reindeer</name>
    <dbReference type="NCBI Taxonomy" id="3082113"/>
    <lineage>
        <taxon>Eukaryota</taxon>
        <taxon>Metazoa</taxon>
        <taxon>Chordata</taxon>
        <taxon>Craniata</taxon>
        <taxon>Vertebrata</taxon>
        <taxon>Euteleostomi</taxon>
        <taxon>Mammalia</taxon>
        <taxon>Eutheria</taxon>
        <taxon>Laurasiatheria</taxon>
        <taxon>Artiodactyla</taxon>
        <taxon>Ruminantia</taxon>
        <taxon>Pecora</taxon>
        <taxon>Cervidae</taxon>
        <taxon>Odocoileinae</taxon>
        <taxon>Rangifer</taxon>
    </lineage>
</organism>
<protein>
    <submittedName>
        <fullName evidence="1">Uncharacterized protein</fullName>
    </submittedName>
</protein>
<reference evidence="1" key="1">
    <citation type="submission" date="2023-04" db="EMBL/GenBank/DDBJ databases">
        <authorList>
            <consortium name="ELIXIR-Norway"/>
        </authorList>
    </citation>
    <scope>NUCLEOTIDE SEQUENCE [LARGE SCALE GENOMIC DNA]</scope>
</reference>
<sequence length="167" mass="18642">MTRLDLPNLSATSHGQGGVTSCYRAGVGTLIPRGHFHQLHAPISEYLFAFCLQIEPTTFCGLLLGTRASPRECREYYVNMTDCCGRGKDQYLCLEVGQTPRCNLYFPWIRLGTFSCSRISHILFAFSPLNPASFHPVASIFSSIFLTNQLLPREARTSEHLLNLTAP</sequence>
<evidence type="ECO:0000313" key="1">
    <source>
        <dbReference type="EMBL" id="CAI9162425.1"/>
    </source>
</evidence>
<proteinExistence type="predicted"/>
<dbReference type="EMBL" id="OX459956">
    <property type="protein sequence ID" value="CAI9162425.1"/>
    <property type="molecule type" value="Genomic_DNA"/>
</dbReference>
<gene>
    <name evidence="1" type="ORF">MRATA1EN1_LOCUS11387</name>
</gene>
<evidence type="ECO:0000313" key="2">
    <source>
        <dbReference type="Proteomes" id="UP001176941"/>
    </source>
</evidence>
<accession>A0ABN8YMY1</accession>
<keyword evidence="2" id="KW-1185">Reference proteome</keyword>